<dbReference type="EMBL" id="CT573071">
    <property type="protein sequence ID" value="CAJ73902.1"/>
    <property type="molecule type" value="Genomic_DNA"/>
</dbReference>
<dbReference type="EMBL" id="CP049055">
    <property type="protein sequence ID" value="QII10926.1"/>
    <property type="molecule type" value="Genomic_DNA"/>
</dbReference>
<name>Q1Q1M4_KUEST</name>
<dbReference type="AlphaFoldDB" id="Q1Q1M4"/>
<sequence length="61" mass="7010">MVFFLSRKFFKRLKCCKFCDLGTGILLQYMAPLSTQTHGLQTLIHLELGWEVNKVPPLINA</sequence>
<reference evidence="2 3" key="3">
    <citation type="submission" date="2020-02" db="EMBL/GenBank/DDBJ databases">
        <title>Newly sequenced genome of strain CSTR1 showed variability in Candidatus Kuenenia stuttgartiensis genomes.</title>
        <authorList>
            <person name="Ding C."/>
            <person name="Adrian L."/>
        </authorList>
    </citation>
    <scope>NUCLEOTIDE SEQUENCE [LARGE SCALE GENOMIC DNA]</scope>
    <source>
        <strain evidence="2 3">CSTR1</strain>
    </source>
</reference>
<reference evidence="1" key="2">
    <citation type="submission" date="2006-01" db="EMBL/GenBank/DDBJ databases">
        <authorList>
            <person name="Genoscope"/>
        </authorList>
    </citation>
    <scope>NUCLEOTIDE SEQUENCE</scope>
</reference>
<evidence type="ECO:0000313" key="2">
    <source>
        <dbReference type="EMBL" id="QII10926.1"/>
    </source>
</evidence>
<protein>
    <submittedName>
        <fullName evidence="1">Uncharacterized protein</fullName>
    </submittedName>
</protein>
<accession>Q1Q1M4</accession>
<dbReference type="Proteomes" id="UP000501926">
    <property type="component" value="Chromosome"/>
</dbReference>
<gene>
    <name evidence="2" type="ORF">KsCSTR_15470</name>
    <name evidence="1" type="ORF">kuste3145</name>
</gene>
<proteinExistence type="predicted"/>
<reference evidence="1" key="1">
    <citation type="journal article" date="2006" name="Nature">
        <title>Deciphering the evolution and metabolism of an anammox bacterium from a community genome.</title>
        <authorList>
            <person name="Strous M."/>
            <person name="Pelletier E."/>
            <person name="Mangenot S."/>
            <person name="Rattei T."/>
            <person name="Lehner A."/>
            <person name="Taylor M.W."/>
            <person name="Horn M."/>
            <person name="Daims H."/>
            <person name="Bartol-Mavel D."/>
            <person name="Wincker P."/>
            <person name="Barbe V."/>
            <person name="Fonknechten N."/>
            <person name="Vallenet D."/>
            <person name="Segurens B."/>
            <person name="Schenowitz-Truong C."/>
            <person name="Medigue C."/>
            <person name="Collingro A."/>
            <person name="Snel B."/>
            <person name="Dutilh B.E."/>
            <person name="OpDenCamp H.J.M."/>
            <person name="vanDerDrift C."/>
            <person name="Cirpus I."/>
            <person name="vanDePas-Schoonen K.T."/>
            <person name="Harhangi H.R."/>
            <person name="vanNiftrik L."/>
            <person name="Schmid M."/>
            <person name="Keltjens J."/>
            <person name="vanDeVossenberg J."/>
            <person name="Kartal B."/>
            <person name="Meier H."/>
            <person name="Frishman D."/>
            <person name="Huynen M.A."/>
            <person name="Mewes H."/>
            <person name="Weissenbach J."/>
            <person name="Jetten M.S.M."/>
            <person name="Wagner M."/>
            <person name="LePaslier D."/>
        </authorList>
    </citation>
    <scope>NUCLEOTIDE SEQUENCE</scope>
</reference>
<organism evidence="1">
    <name type="scientific">Kuenenia stuttgartiensis</name>
    <dbReference type="NCBI Taxonomy" id="174633"/>
    <lineage>
        <taxon>Bacteria</taxon>
        <taxon>Pseudomonadati</taxon>
        <taxon>Planctomycetota</taxon>
        <taxon>Candidatus Brocadiia</taxon>
        <taxon>Candidatus Brocadiales</taxon>
        <taxon>Candidatus Brocadiaceae</taxon>
        <taxon>Candidatus Kuenenia</taxon>
    </lineage>
</organism>
<evidence type="ECO:0000313" key="3">
    <source>
        <dbReference type="Proteomes" id="UP000501926"/>
    </source>
</evidence>
<evidence type="ECO:0000313" key="1">
    <source>
        <dbReference type="EMBL" id="CAJ73902.1"/>
    </source>
</evidence>